<dbReference type="RefSeq" id="WP_066047820.1">
    <property type="nucleotide sequence ID" value="NZ_CP014223.1"/>
</dbReference>
<evidence type="ECO:0000256" key="2">
    <source>
        <dbReference type="ARBA" id="ARBA00023315"/>
    </source>
</evidence>
<organism evidence="5 7">
    <name type="scientific">Anaerotignum propionicum DSM 1682</name>
    <dbReference type="NCBI Taxonomy" id="991789"/>
    <lineage>
        <taxon>Bacteria</taxon>
        <taxon>Bacillati</taxon>
        <taxon>Bacillota</taxon>
        <taxon>Clostridia</taxon>
        <taxon>Lachnospirales</taxon>
        <taxon>Anaerotignaceae</taxon>
        <taxon>Anaerotignum</taxon>
    </lineage>
</organism>
<reference evidence="6" key="2">
    <citation type="submission" date="2016-01" db="EMBL/GenBank/DDBJ databases">
        <authorList>
            <person name="Poehlein A."/>
            <person name="Schlien K."/>
            <person name="Gottschalk G."/>
            <person name="Buckel W."/>
            <person name="Daniel R."/>
        </authorList>
    </citation>
    <scope>NUCLEOTIDE SEQUENCE [LARGE SCALE GENOMIC DNA]</scope>
    <source>
        <strain evidence="6">X2</strain>
    </source>
</reference>
<reference evidence="5" key="3">
    <citation type="submission" date="2016-11" db="EMBL/GenBank/DDBJ databases">
        <authorList>
            <person name="Varghese N."/>
            <person name="Submissions S."/>
        </authorList>
    </citation>
    <scope>NUCLEOTIDE SEQUENCE</scope>
    <source>
        <strain evidence="5">DSM 1682</strain>
    </source>
</reference>
<dbReference type="InterPro" id="IPR016181">
    <property type="entry name" value="Acyl_CoA_acyltransferase"/>
</dbReference>
<dbReference type="PROSITE" id="PS51186">
    <property type="entry name" value="GNAT"/>
    <property type="match status" value="1"/>
</dbReference>
<dbReference type="EC" id="2.3.1.183" evidence="4"/>
<dbReference type="PANTHER" id="PTHR43072:SF23">
    <property type="entry name" value="UPF0039 PROTEIN C11D3.02C"/>
    <property type="match status" value="1"/>
</dbReference>
<dbReference type="PANTHER" id="PTHR43072">
    <property type="entry name" value="N-ACETYLTRANSFERASE"/>
    <property type="match status" value="1"/>
</dbReference>
<feature type="domain" description="N-acetyltransferase" evidence="3">
    <location>
        <begin position="5"/>
        <end position="162"/>
    </location>
</feature>
<dbReference type="Proteomes" id="UP000068026">
    <property type="component" value="Chromosome"/>
</dbReference>
<dbReference type="KEGG" id="cpro:CPRO_06680"/>
<evidence type="ECO:0000313" key="6">
    <source>
        <dbReference type="Proteomes" id="UP000068026"/>
    </source>
</evidence>
<name>A0A110A6X8_ANAPI</name>
<sequence length="185" mass="20814">MDKKITLRLASASDAERILAIYAPYVTDTTVTFEYEVPSVQEFAFRIVNILQKYPYYVALVDGVIAGYCYAAPFRGRAAYDWSVETTIYIKQDFRGYGIGSMLYSALEATLKTQGVLTMISCIAYPNPPSNAFHEKMGFRKVGHFSQSGYKLGQWVDIVWLEKHIGEHDTIPSPVTPFSILGNNK</sequence>
<proteinExistence type="predicted"/>
<dbReference type="InterPro" id="IPR000182">
    <property type="entry name" value="GNAT_dom"/>
</dbReference>
<reference evidence="4 6" key="1">
    <citation type="journal article" date="2016" name="Genome Announc.">
        <title>Complete Genome Sequence of the Amino Acid-Fermenting Clostridium propionicum X2 (DSM 1682).</title>
        <authorList>
            <person name="Poehlein A."/>
            <person name="Schlien K."/>
            <person name="Chowdhury N.P."/>
            <person name="Gottschalk G."/>
            <person name="Buckel W."/>
            <person name="Daniel R."/>
        </authorList>
    </citation>
    <scope>NUCLEOTIDE SEQUENCE [LARGE SCALE GENOMIC DNA]</scope>
    <source>
        <strain evidence="4 6">X2</strain>
    </source>
</reference>
<protein>
    <submittedName>
        <fullName evidence="4">Phosphinothricin N-acetyltransferase</fullName>
        <ecNumber evidence="4">2.3.1.183</ecNumber>
    </submittedName>
    <submittedName>
        <fullName evidence="5">Phosphinothricin acetyltransferase</fullName>
    </submittedName>
</protein>
<dbReference type="EMBL" id="FQUA01000002">
    <property type="protein sequence ID" value="SHE46159.1"/>
    <property type="molecule type" value="Genomic_DNA"/>
</dbReference>
<dbReference type="EMBL" id="CP014223">
    <property type="protein sequence ID" value="AMJ40270.1"/>
    <property type="molecule type" value="Genomic_DNA"/>
</dbReference>
<evidence type="ECO:0000313" key="7">
    <source>
        <dbReference type="Proteomes" id="UP000184204"/>
    </source>
</evidence>
<dbReference type="Gene3D" id="3.40.630.30">
    <property type="match status" value="1"/>
</dbReference>
<dbReference type="AlphaFoldDB" id="A0A110A6X8"/>
<keyword evidence="1 4" id="KW-0808">Transferase</keyword>
<evidence type="ECO:0000313" key="5">
    <source>
        <dbReference type="EMBL" id="SHE46159.1"/>
    </source>
</evidence>
<keyword evidence="2 4" id="KW-0012">Acyltransferase</keyword>
<dbReference type="CDD" id="cd04301">
    <property type="entry name" value="NAT_SF"/>
    <property type="match status" value="1"/>
</dbReference>
<keyword evidence="6" id="KW-1185">Reference proteome</keyword>
<dbReference type="GO" id="GO:0102971">
    <property type="term" value="F:phosphinothricin N-acetyltransferase activity"/>
    <property type="evidence" value="ECO:0007669"/>
    <property type="project" value="UniProtKB-EC"/>
</dbReference>
<evidence type="ECO:0000256" key="1">
    <source>
        <dbReference type="ARBA" id="ARBA00022679"/>
    </source>
</evidence>
<dbReference type="SUPFAM" id="SSF55729">
    <property type="entry name" value="Acyl-CoA N-acyltransferases (Nat)"/>
    <property type="match status" value="1"/>
</dbReference>
<dbReference type="OrthoDB" id="9798006at2"/>
<gene>
    <name evidence="4" type="primary">pat</name>
    <name evidence="4" type="ORF">CPRO_06680</name>
    <name evidence="5" type="ORF">SAMN02745151_00809</name>
</gene>
<evidence type="ECO:0000259" key="3">
    <source>
        <dbReference type="PROSITE" id="PS51186"/>
    </source>
</evidence>
<dbReference type="Pfam" id="PF13420">
    <property type="entry name" value="Acetyltransf_4"/>
    <property type="match status" value="1"/>
</dbReference>
<dbReference type="Proteomes" id="UP000184204">
    <property type="component" value="Unassembled WGS sequence"/>
</dbReference>
<evidence type="ECO:0000313" key="4">
    <source>
        <dbReference type="EMBL" id="AMJ40270.1"/>
    </source>
</evidence>
<reference evidence="7" key="4">
    <citation type="submission" date="2016-11" db="EMBL/GenBank/DDBJ databases">
        <authorList>
            <person name="Jaros S."/>
            <person name="Januszkiewicz K."/>
            <person name="Wedrychowicz H."/>
        </authorList>
    </citation>
    <scope>NUCLEOTIDE SEQUENCE [LARGE SCALE GENOMIC DNA]</scope>
    <source>
        <strain evidence="7">DSM 1682</strain>
    </source>
</reference>
<accession>A0A110A6X8</accession>